<feature type="domain" description="Penicillin binding protein A dimerisation" evidence="2">
    <location>
        <begin position="52"/>
        <end position="136"/>
    </location>
</feature>
<dbReference type="PANTHER" id="PTHR30627">
    <property type="entry name" value="PEPTIDOGLYCAN D,D-TRANSPEPTIDASE"/>
    <property type="match status" value="1"/>
</dbReference>
<dbReference type="EMBL" id="CAFBLP010000067">
    <property type="protein sequence ID" value="CAB4886182.1"/>
    <property type="molecule type" value="Genomic_DNA"/>
</dbReference>
<dbReference type="InterPro" id="IPR050515">
    <property type="entry name" value="Beta-lactam/transpept"/>
</dbReference>
<dbReference type="PANTHER" id="PTHR30627:SF24">
    <property type="entry name" value="PENICILLIN-BINDING PROTEIN 4B"/>
    <property type="match status" value="1"/>
</dbReference>
<reference evidence="3" key="1">
    <citation type="submission" date="2020-05" db="EMBL/GenBank/DDBJ databases">
        <authorList>
            <person name="Chiriac C."/>
            <person name="Salcher M."/>
            <person name="Ghai R."/>
            <person name="Kavagutti S V."/>
        </authorList>
    </citation>
    <scope>NUCLEOTIDE SEQUENCE</scope>
</reference>
<dbReference type="GO" id="GO:0005886">
    <property type="term" value="C:plasma membrane"/>
    <property type="evidence" value="ECO:0007669"/>
    <property type="project" value="TreeGrafter"/>
</dbReference>
<dbReference type="Gene3D" id="3.40.710.10">
    <property type="entry name" value="DD-peptidase/beta-lactamase superfamily"/>
    <property type="match status" value="1"/>
</dbReference>
<name>A0A6J7ERH0_9ZZZZ</name>
<protein>
    <submittedName>
        <fullName evidence="3">Unannotated protein</fullName>
    </submittedName>
</protein>
<dbReference type="GO" id="GO:0071555">
    <property type="term" value="P:cell wall organization"/>
    <property type="evidence" value="ECO:0007669"/>
    <property type="project" value="TreeGrafter"/>
</dbReference>
<dbReference type="InterPro" id="IPR001460">
    <property type="entry name" value="PCN-bd_Tpept"/>
</dbReference>
<dbReference type="InterPro" id="IPR054120">
    <property type="entry name" value="PBPA_dimer"/>
</dbReference>
<dbReference type="AlphaFoldDB" id="A0A6J7ERH0"/>
<dbReference type="Pfam" id="PF21922">
    <property type="entry name" value="PBP_dimer_2"/>
    <property type="match status" value="1"/>
</dbReference>
<dbReference type="SUPFAM" id="SSF56601">
    <property type="entry name" value="beta-lactamase/transpeptidase-like"/>
    <property type="match status" value="1"/>
</dbReference>
<evidence type="ECO:0000259" key="2">
    <source>
        <dbReference type="Pfam" id="PF21922"/>
    </source>
</evidence>
<dbReference type="Gene3D" id="3.90.1310.10">
    <property type="entry name" value="Penicillin-binding protein 2a (Domain 2)"/>
    <property type="match status" value="1"/>
</dbReference>
<accession>A0A6J7ERH0</accession>
<dbReference type="InterPro" id="IPR012338">
    <property type="entry name" value="Beta-lactam/transpept-like"/>
</dbReference>
<dbReference type="GO" id="GO:0071972">
    <property type="term" value="F:peptidoglycan L,D-transpeptidase activity"/>
    <property type="evidence" value="ECO:0007669"/>
    <property type="project" value="TreeGrafter"/>
</dbReference>
<organism evidence="3">
    <name type="scientific">freshwater metagenome</name>
    <dbReference type="NCBI Taxonomy" id="449393"/>
    <lineage>
        <taxon>unclassified sequences</taxon>
        <taxon>metagenomes</taxon>
        <taxon>ecological metagenomes</taxon>
    </lineage>
</organism>
<proteinExistence type="predicted"/>
<dbReference type="Pfam" id="PF00905">
    <property type="entry name" value="Transpeptidase"/>
    <property type="match status" value="1"/>
</dbReference>
<evidence type="ECO:0000313" key="3">
    <source>
        <dbReference type="EMBL" id="CAB4886182.1"/>
    </source>
</evidence>
<gene>
    <name evidence="3" type="ORF">UFOPK3376_02263</name>
</gene>
<evidence type="ECO:0000259" key="1">
    <source>
        <dbReference type="Pfam" id="PF00905"/>
    </source>
</evidence>
<dbReference type="GO" id="GO:0008658">
    <property type="term" value="F:penicillin binding"/>
    <property type="evidence" value="ECO:0007669"/>
    <property type="project" value="InterPro"/>
</dbReference>
<feature type="domain" description="Penicillin-binding protein transpeptidase" evidence="1">
    <location>
        <begin position="158"/>
        <end position="486"/>
    </location>
</feature>
<sequence length="496" mass="52860">MNKQVRRLTAALLVCFLILFVQLNFLQVAQRDKLATNTNNNRATLRDFDKPRGPIVTADGAVIASSQPTGPSDTKFKYQRVYPTGDLFANVSGYYTYAYGATKLEKKYTEVLAGRTTIQQLGNITNIFTGQDNTGSVRLTMRADVQQVAKDALANREGSVVVMDPRTGAILAMFSNPTYDPNAVAVHDNKQAKTVLEFLNAFPGKPLLANAYQERYMPGSTFKIITTATAIEAGLINFDSTWANETSYTPPQTIDPIQNYGGELCGGDLRTVFRRSCNTPFARTAVELGAEKMVAGATAWGIGEPVPIDLPGAASSHFGAVADFTNAIPKLAIRGFGQDEAAIVPLQMAMFAATVANGGVMMKPYVVDATLDHSGKILSQTVPAVWKTPITPQTAAMLNELMVGVVQNGTARCCMQLANGIQAAAKTGTAQLNAKGEQQRSHAWITAFAPAAAPQYAVVVMLKGTTDEISAGTGGKLAGPIAKVILDYVLAHPLGG</sequence>